<geneLocation type="plasmid" evidence="2 3">
    <name>pALVIN01</name>
</geneLocation>
<dbReference type="Gene3D" id="3.90.960.10">
    <property type="entry name" value="YbaK/aminoacyl-tRNA synthetase-associated domain"/>
    <property type="match status" value="1"/>
</dbReference>
<gene>
    <name evidence="2" type="ordered locus">Alvin_3170</name>
</gene>
<dbReference type="InterPro" id="IPR007214">
    <property type="entry name" value="YbaK/aa-tRNA-synth-assoc-dom"/>
</dbReference>
<dbReference type="InterPro" id="IPR036754">
    <property type="entry name" value="YbaK/aa-tRNA-synt-asso_dom_sf"/>
</dbReference>
<feature type="domain" description="YbaK/aminoacyl-tRNA synthetase-associated" evidence="1">
    <location>
        <begin position="109"/>
        <end position="190"/>
    </location>
</feature>
<evidence type="ECO:0000313" key="2">
    <source>
        <dbReference type="EMBL" id="ADC64068.1"/>
    </source>
</evidence>
<dbReference type="Pfam" id="PF04073">
    <property type="entry name" value="tRNA_edit"/>
    <property type="match status" value="1"/>
</dbReference>
<reference evidence="2 3" key="1">
    <citation type="journal article" date="2011" name="Stand. Genomic Sci.">
        <title>Complete genome sequence of Allochromatium vinosum DSM 180(T).</title>
        <authorList>
            <person name="Weissgerber T."/>
            <person name="Zigann R."/>
            <person name="Bruce D."/>
            <person name="Chang Y.J."/>
            <person name="Detter J.C."/>
            <person name="Han C."/>
            <person name="Hauser L."/>
            <person name="Jeffries C.D."/>
            <person name="Land M."/>
            <person name="Munk A.C."/>
            <person name="Tapia R."/>
            <person name="Dahl C."/>
        </authorList>
    </citation>
    <scope>NUCLEOTIDE SEQUENCE [LARGE SCALE GENOMIC DNA]</scope>
    <source>
        <strain evidence="3">ATCC 17899 / DSM 180 / NBRC 103801 / NCIMB 10441 / D</strain>
        <plasmid evidence="3">Plasmid pALVIN01</plasmid>
    </source>
</reference>
<keyword evidence="3" id="KW-1185">Reference proteome</keyword>
<protein>
    <submittedName>
        <fullName evidence="2">YbaK/prolyl-tRNA synthetase associated region</fullName>
    </submittedName>
</protein>
<organism evidence="2 3">
    <name type="scientific">Allochromatium vinosum (strain ATCC 17899 / DSM 180 / NBRC 103801 / NCIMB 10441 / D)</name>
    <name type="common">Chromatium vinosum</name>
    <dbReference type="NCBI Taxonomy" id="572477"/>
    <lineage>
        <taxon>Bacteria</taxon>
        <taxon>Pseudomonadati</taxon>
        <taxon>Pseudomonadota</taxon>
        <taxon>Gammaproteobacteria</taxon>
        <taxon>Chromatiales</taxon>
        <taxon>Chromatiaceae</taxon>
        <taxon>Allochromatium</taxon>
    </lineage>
</organism>
<dbReference type="AlphaFoldDB" id="D3RW56"/>
<evidence type="ECO:0000259" key="1">
    <source>
        <dbReference type="Pfam" id="PF04073"/>
    </source>
</evidence>
<dbReference type="KEGG" id="alv:Alvin_3170"/>
<accession>D3RW56</accession>
<dbReference type="GO" id="GO:0002161">
    <property type="term" value="F:aminoacyl-tRNA deacylase activity"/>
    <property type="evidence" value="ECO:0007669"/>
    <property type="project" value="InterPro"/>
</dbReference>
<evidence type="ECO:0000313" key="3">
    <source>
        <dbReference type="Proteomes" id="UP000001441"/>
    </source>
</evidence>
<name>D3RW56_ALLVD</name>
<dbReference type="EMBL" id="CP001897">
    <property type="protein sequence ID" value="ADC64068.1"/>
    <property type="molecule type" value="Genomic_DNA"/>
</dbReference>
<keyword evidence="2" id="KW-0614">Plasmid</keyword>
<sequence>MTPAPAQDTATWSPDDVLRTQYPRHCRRHPDAVLVDGRLHGQGGHRLDPGRLHLNGHRFGVHGDPEHAVRLRSALTDEAPVTQAVRVLRAAGVPFEGHPYTYVEGGGTAQFAREFGVDKHLVIKTLVMEDEHRQPLLALMHGDCQVSTQALARAIGVKRVTPCDPKVADKHSGYQVGGTSPFGTRRAMPVCCACSSRPWSAWPSDARKPWRHRRPG</sequence>
<dbReference type="HOGENOM" id="CLU_1275485_0_0_6"/>
<proteinExistence type="predicted"/>
<dbReference type="Proteomes" id="UP000001441">
    <property type="component" value="Plasmid pALVIN01"/>
</dbReference>
<dbReference type="SUPFAM" id="SSF55826">
    <property type="entry name" value="YbaK/ProRS associated domain"/>
    <property type="match status" value="1"/>
</dbReference>